<feature type="modified residue" description="Phosphothreonine; by autocatalysis" evidence="9">
    <location>
        <position position="196"/>
    </location>
</feature>
<dbReference type="EMBL" id="VUNS01000001">
    <property type="protein sequence ID" value="MST95515.1"/>
    <property type="molecule type" value="Genomic_DNA"/>
</dbReference>
<keyword evidence="4 9" id="KW-0597">Phosphoprotein</keyword>
<dbReference type="AlphaFoldDB" id="A0A844FXX6"/>
<dbReference type="FunFam" id="3.30.420.40:FF:000020">
    <property type="entry name" value="Chaperone protein HscA homolog"/>
    <property type="match status" value="1"/>
</dbReference>
<dbReference type="Gene3D" id="3.30.420.40">
    <property type="match status" value="2"/>
</dbReference>
<dbReference type="NCBIfam" id="NF001413">
    <property type="entry name" value="PRK00290.1"/>
    <property type="match status" value="1"/>
</dbReference>
<dbReference type="GO" id="GO:0005524">
    <property type="term" value="F:ATP binding"/>
    <property type="evidence" value="ECO:0007669"/>
    <property type="project" value="UniProtKB-UniRule"/>
</dbReference>
<comment type="function">
    <text evidence="1 9">Acts as a chaperone.</text>
</comment>
<comment type="similarity">
    <text evidence="2 9 10">Belongs to the heat shock protein 70 family.</text>
</comment>
<dbReference type="SUPFAM" id="SSF100920">
    <property type="entry name" value="Heat shock protein 70kD (HSP70), peptide-binding domain"/>
    <property type="match status" value="1"/>
</dbReference>
<accession>A0A844FXX6</accession>
<dbReference type="InterPro" id="IPR018181">
    <property type="entry name" value="Heat_shock_70_CS"/>
</dbReference>
<dbReference type="FunFam" id="1.20.1270.10:FF:000001">
    <property type="entry name" value="Molecular chaperone DnaK"/>
    <property type="match status" value="1"/>
</dbReference>
<dbReference type="RefSeq" id="WP_106053069.1">
    <property type="nucleotide sequence ID" value="NZ_CALXOB010000042.1"/>
</dbReference>
<dbReference type="Gene3D" id="3.90.640.10">
    <property type="entry name" value="Actin, Chain A, domain 4"/>
    <property type="match status" value="1"/>
</dbReference>
<feature type="compositionally biased region" description="Low complexity" evidence="11">
    <location>
        <begin position="597"/>
        <end position="619"/>
    </location>
</feature>
<dbReference type="PROSITE" id="PS01036">
    <property type="entry name" value="HSP70_3"/>
    <property type="match status" value="1"/>
</dbReference>
<dbReference type="GO" id="GO:0140662">
    <property type="term" value="F:ATP-dependent protein folding chaperone"/>
    <property type="evidence" value="ECO:0007669"/>
    <property type="project" value="InterPro"/>
</dbReference>
<feature type="region of interest" description="Disordered" evidence="11">
    <location>
        <begin position="596"/>
        <end position="635"/>
    </location>
</feature>
<dbReference type="InterPro" id="IPR029047">
    <property type="entry name" value="HSP70_peptide-bd_sf"/>
</dbReference>
<sequence>MSKILGVDLGTTNSCMAVMDHGEYKIIPNAEGNRTTPSIVAFTKSGERLVGQTAKRQAVTNPKNTIFSIKRLMGRKFSETARERELVPYEIVEAPNGDAAVQVGDKIYSPPEISAMILQKLKTDAEAYLGEPITQAVITVPAYFNDSQRQATKDAGKIAGLEVLRIINEPTAAALAYGLEKKSDETVAVYDLGGGTFDISILEIGDGVFEVKATNGDTHLGGDDFDLAIISYLADEFQKENGVDLRKDPQALQRLKEAAEKAKCELSSSMSTDINLPFITMNQDGPVHMNITLTRAQLEKLCDPLLERTKKPCVNCMHDADVTKDKIKEVILVGGMTRMPKVQEEAKNIFDREPHKGVNPDEVVAAGAAIQGGVLGGEVNDVLLLDVTPLSLGIETMGGVMTKLIERNTTIPTKKSQIFSTAADNQPAVDVRVLQGERELAKDNKSLGLFKLDGIAPAPRGVPQIEVTFDIDANGILHVTAKDMGTGKEQKITITASSGLSEAEVDRMVNEAKAHAEDDKAAKDKIETKNHADSMVYQTEKQLKEHADKIPAEVKSQIETAVSKLKKEIESENVPGMKAAMEELEALLQKIGEAVYASQQQQQQQGAAGPSADAGAGSSKKSDDDEGVVDAEVVE</sequence>
<comment type="caution">
    <text evidence="12">The sequence shown here is derived from an EMBL/GenBank/DDBJ whole genome shotgun (WGS) entry which is preliminary data.</text>
</comment>
<dbReference type="InterPro" id="IPR012725">
    <property type="entry name" value="Chaperone_DnaK"/>
</dbReference>
<dbReference type="InterPro" id="IPR013126">
    <property type="entry name" value="Hsp_70_fam"/>
</dbReference>
<dbReference type="Pfam" id="PF00012">
    <property type="entry name" value="HSP70"/>
    <property type="match status" value="1"/>
</dbReference>
<keyword evidence="6 9" id="KW-0067">ATP-binding</keyword>
<dbReference type="GO" id="GO:0005737">
    <property type="term" value="C:cytoplasm"/>
    <property type="evidence" value="ECO:0007669"/>
    <property type="project" value="UniProtKB-ARBA"/>
</dbReference>
<dbReference type="InterPro" id="IPR043129">
    <property type="entry name" value="ATPase_NBD"/>
</dbReference>
<evidence type="ECO:0000256" key="7">
    <source>
        <dbReference type="ARBA" id="ARBA00023016"/>
    </source>
</evidence>
<dbReference type="FunFam" id="2.60.34.10:FF:000014">
    <property type="entry name" value="Chaperone protein DnaK HSP70"/>
    <property type="match status" value="1"/>
</dbReference>
<evidence type="ECO:0000256" key="8">
    <source>
        <dbReference type="ARBA" id="ARBA00023186"/>
    </source>
</evidence>
<evidence type="ECO:0000256" key="3">
    <source>
        <dbReference type="ARBA" id="ARBA00014415"/>
    </source>
</evidence>
<evidence type="ECO:0000256" key="1">
    <source>
        <dbReference type="ARBA" id="ARBA00002290"/>
    </source>
</evidence>
<evidence type="ECO:0000256" key="4">
    <source>
        <dbReference type="ARBA" id="ARBA00022553"/>
    </source>
</evidence>
<dbReference type="SUPFAM" id="SSF100934">
    <property type="entry name" value="Heat shock protein 70kD (HSP70), C-terminal subdomain"/>
    <property type="match status" value="1"/>
</dbReference>
<dbReference type="PROSITE" id="PS00297">
    <property type="entry name" value="HSP70_1"/>
    <property type="match status" value="1"/>
</dbReference>
<keyword evidence="13" id="KW-1185">Reference proteome</keyword>
<dbReference type="Gene3D" id="1.20.1270.10">
    <property type="match status" value="1"/>
</dbReference>
<dbReference type="NCBIfam" id="TIGR02350">
    <property type="entry name" value="prok_dnaK"/>
    <property type="match status" value="1"/>
</dbReference>
<name>A0A844FXX6_9BACT</name>
<dbReference type="HAMAP" id="MF_00332">
    <property type="entry name" value="DnaK"/>
    <property type="match status" value="1"/>
</dbReference>
<organism evidence="12 13">
    <name type="scientific">Victivallis lenta</name>
    <dbReference type="NCBI Taxonomy" id="2606640"/>
    <lineage>
        <taxon>Bacteria</taxon>
        <taxon>Pseudomonadati</taxon>
        <taxon>Lentisphaerota</taxon>
        <taxon>Lentisphaeria</taxon>
        <taxon>Victivallales</taxon>
        <taxon>Victivallaceae</taxon>
        <taxon>Victivallis</taxon>
    </lineage>
</organism>
<dbReference type="FunFam" id="3.30.420.40:FF:000406">
    <property type="entry name" value="Chaperone protein DnaK HSP70"/>
    <property type="match status" value="1"/>
</dbReference>
<dbReference type="FunFam" id="3.90.640.10:FF:000003">
    <property type="entry name" value="Molecular chaperone DnaK"/>
    <property type="match status" value="1"/>
</dbReference>
<comment type="induction">
    <text evidence="9">By stress conditions e.g. heat shock.</text>
</comment>
<evidence type="ECO:0000256" key="6">
    <source>
        <dbReference type="ARBA" id="ARBA00022840"/>
    </source>
</evidence>
<gene>
    <name evidence="9 12" type="primary">dnaK</name>
    <name evidence="12" type="ORF">FYJ85_00440</name>
</gene>
<evidence type="ECO:0000256" key="11">
    <source>
        <dbReference type="SAM" id="MobiDB-lite"/>
    </source>
</evidence>
<evidence type="ECO:0000256" key="10">
    <source>
        <dbReference type="RuleBase" id="RU003322"/>
    </source>
</evidence>
<dbReference type="GO" id="GO:0051082">
    <property type="term" value="F:unfolded protein binding"/>
    <property type="evidence" value="ECO:0007669"/>
    <property type="project" value="InterPro"/>
</dbReference>
<protein>
    <recommendedName>
        <fullName evidence="3 9">Chaperone protein DnaK</fullName>
    </recommendedName>
    <alternativeName>
        <fullName evidence="9">HSP70</fullName>
    </alternativeName>
    <alternativeName>
        <fullName evidence="9">Heat shock 70 kDa protein</fullName>
    </alternativeName>
    <alternativeName>
        <fullName evidence="9">Heat shock protein 70</fullName>
    </alternativeName>
</protein>
<dbReference type="Proteomes" id="UP000435649">
    <property type="component" value="Unassembled WGS sequence"/>
</dbReference>
<dbReference type="Gene3D" id="2.60.34.10">
    <property type="entry name" value="Substrate Binding Domain Of DNAk, Chain A, domain 1"/>
    <property type="match status" value="1"/>
</dbReference>
<evidence type="ECO:0000313" key="12">
    <source>
        <dbReference type="EMBL" id="MST95515.1"/>
    </source>
</evidence>
<dbReference type="PRINTS" id="PR00301">
    <property type="entry name" value="HEATSHOCK70"/>
</dbReference>
<keyword evidence="5 9" id="KW-0547">Nucleotide-binding</keyword>
<reference evidence="12 13" key="1">
    <citation type="submission" date="2019-08" db="EMBL/GenBank/DDBJ databases">
        <title>In-depth cultivation of the pig gut microbiome towards novel bacterial diversity and tailored functional studies.</title>
        <authorList>
            <person name="Wylensek D."/>
            <person name="Hitch T.C.A."/>
            <person name="Clavel T."/>
        </authorList>
    </citation>
    <scope>NUCLEOTIDE SEQUENCE [LARGE SCALE GENOMIC DNA]</scope>
    <source>
        <strain evidence="12 13">BBE-744-WT-12</strain>
    </source>
</reference>
<evidence type="ECO:0000256" key="2">
    <source>
        <dbReference type="ARBA" id="ARBA00007381"/>
    </source>
</evidence>
<dbReference type="CDD" id="cd10234">
    <property type="entry name" value="ASKHA_NBD_HSP70_DnaK-like"/>
    <property type="match status" value="1"/>
</dbReference>
<proteinExistence type="evidence at transcript level"/>
<keyword evidence="7 9" id="KW-0346">Stress response</keyword>
<keyword evidence="8 9" id="KW-0143">Chaperone</keyword>
<dbReference type="PROSITE" id="PS00329">
    <property type="entry name" value="HSP70_2"/>
    <property type="match status" value="1"/>
</dbReference>
<dbReference type="SUPFAM" id="SSF53067">
    <property type="entry name" value="Actin-like ATPase domain"/>
    <property type="match status" value="2"/>
</dbReference>
<dbReference type="PANTHER" id="PTHR19375">
    <property type="entry name" value="HEAT SHOCK PROTEIN 70KDA"/>
    <property type="match status" value="1"/>
</dbReference>
<evidence type="ECO:0000256" key="9">
    <source>
        <dbReference type="HAMAP-Rule" id="MF_00332"/>
    </source>
</evidence>
<evidence type="ECO:0000256" key="5">
    <source>
        <dbReference type="ARBA" id="ARBA00022741"/>
    </source>
</evidence>
<evidence type="ECO:0000313" key="13">
    <source>
        <dbReference type="Proteomes" id="UP000435649"/>
    </source>
</evidence>
<feature type="compositionally biased region" description="Acidic residues" evidence="11">
    <location>
        <begin position="624"/>
        <end position="635"/>
    </location>
</feature>
<dbReference type="NCBIfam" id="NF003520">
    <property type="entry name" value="PRK05183.1"/>
    <property type="match status" value="1"/>
</dbReference>
<dbReference type="InterPro" id="IPR029048">
    <property type="entry name" value="HSP70_C_sf"/>
</dbReference>